<evidence type="ECO:0000256" key="1">
    <source>
        <dbReference type="ARBA" id="ARBA00004651"/>
    </source>
</evidence>
<dbReference type="PANTHER" id="PTHR47371:SF3">
    <property type="entry name" value="PHOSPHOGLYCEROL TRANSFERASE I"/>
    <property type="match status" value="1"/>
</dbReference>
<comment type="caution">
    <text evidence="8">The sequence shown here is derived from an EMBL/GenBank/DDBJ whole genome shotgun (WGS) entry which is preliminary data.</text>
</comment>
<comment type="subcellular location">
    <subcellularLocation>
        <location evidence="1">Cell membrane</location>
        <topology evidence="1">Multi-pass membrane protein</topology>
    </subcellularLocation>
</comment>
<evidence type="ECO:0000259" key="7">
    <source>
        <dbReference type="Pfam" id="PF00884"/>
    </source>
</evidence>
<feature type="transmembrane region" description="Helical" evidence="6">
    <location>
        <begin position="141"/>
        <end position="161"/>
    </location>
</feature>
<dbReference type="GO" id="GO:0005886">
    <property type="term" value="C:plasma membrane"/>
    <property type="evidence" value="ECO:0007669"/>
    <property type="project" value="UniProtKB-SubCell"/>
</dbReference>
<dbReference type="Pfam" id="PF00884">
    <property type="entry name" value="Sulfatase"/>
    <property type="match status" value="1"/>
</dbReference>
<keyword evidence="9" id="KW-1185">Reference proteome</keyword>
<evidence type="ECO:0000256" key="5">
    <source>
        <dbReference type="ARBA" id="ARBA00023136"/>
    </source>
</evidence>
<dbReference type="OrthoDB" id="5363296at2"/>
<sequence length="634" mass="71454">MKLETEGIERPEKISVLSRALTRSLHVADYLIATCVLSTILVFLIEIIARASLVDTIAFFEQTNRPAWTTVGIYASIVIALDAVLGRSYHGLLLIAPLALLFAWIGRQKVLYLGDPIYPSDFLYSRQLVDLFPLLARERPWTAVCIVMAAVITPLLLVVLWRSLRCRALPLNVKARLWRLGITMPLLAVFVAAMDHSMFSWTRDRLRVLPIMWDQKENYAYNGFTMAFALNVPMANVTAPEGYSQQVIEAIGAPSPAHLTASDQPDIIMIMSESFWDPTRLPEVNFNRDPIPAVRANQTGAIFSPEFGGMTANVEFEALTGFSNAFLPYGSIPYQQYVRRPLPSLAAFLKSAGYVTKAIHPFRQWFWNRRNVYAALGFDTFMSEENLPKLAERGPLVSDQALTEEIIRQADQIEQPFFFFAVTLQGHGPYEANRYKDPSIDVSTPAGEAARATIRTFAEGVSDADSSLRYLMNWANRRSRPTILVFFGDHLPPLGEAYVATGYMRMHVADRRAPLSDMLKQHETPLVIWSNRTGTDFGVGTVSPVFLPLHVLELAGIVHPYYTGFLGSVRDHYKVIDRHILWSSNDEAKENWAAAPHINPWIGNFRLLQYDMMFGAQHGMMRFFPEMNAQPPAM</sequence>
<keyword evidence="5 6" id="KW-0472">Membrane</keyword>
<keyword evidence="4 6" id="KW-1133">Transmembrane helix</keyword>
<gene>
    <name evidence="8" type="ORF">CU103_26910</name>
</gene>
<dbReference type="Gene3D" id="3.40.720.10">
    <property type="entry name" value="Alkaline Phosphatase, subunit A"/>
    <property type="match status" value="1"/>
</dbReference>
<keyword evidence="2" id="KW-1003">Cell membrane</keyword>
<dbReference type="AlphaFoldDB" id="A0A2P7AXU0"/>
<dbReference type="InterPro" id="IPR050448">
    <property type="entry name" value="OpgB/LTA_synthase_biosynth"/>
</dbReference>
<reference evidence="9" key="1">
    <citation type="submission" date="2017-11" db="EMBL/GenBank/DDBJ databases">
        <authorList>
            <person name="Kuznetsova I."/>
            <person name="Sazanova A."/>
            <person name="Chirak E."/>
            <person name="Safronova V."/>
            <person name="Willems A."/>
        </authorList>
    </citation>
    <scope>NUCLEOTIDE SEQUENCE [LARGE SCALE GENOMIC DNA]</scope>
    <source>
        <strain evidence="9">CCBAU 03422</strain>
    </source>
</reference>
<dbReference type="PANTHER" id="PTHR47371">
    <property type="entry name" value="LIPOTEICHOIC ACID SYNTHASE"/>
    <property type="match status" value="1"/>
</dbReference>
<evidence type="ECO:0000313" key="9">
    <source>
        <dbReference type="Proteomes" id="UP000241764"/>
    </source>
</evidence>
<name>A0A2P7AXU0_9HYPH</name>
<feature type="transmembrane region" description="Helical" evidence="6">
    <location>
        <begin position="182"/>
        <end position="201"/>
    </location>
</feature>
<dbReference type="InterPro" id="IPR000917">
    <property type="entry name" value="Sulfatase_N"/>
</dbReference>
<dbReference type="Proteomes" id="UP000241764">
    <property type="component" value="Unassembled WGS sequence"/>
</dbReference>
<feature type="transmembrane region" description="Helical" evidence="6">
    <location>
        <begin position="67"/>
        <end position="85"/>
    </location>
</feature>
<evidence type="ECO:0000256" key="4">
    <source>
        <dbReference type="ARBA" id="ARBA00022989"/>
    </source>
</evidence>
<dbReference type="CDD" id="cd16015">
    <property type="entry name" value="LTA_synthase"/>
    <property type="match status" value="1"/>
</dbReference>
<accession>A0A2P7AXU0</accession>
<dbReference type="EMBL" id="PGGM01000017">
    <property type="protein sequence ID" value="PSH59014.1"/>
    <property type="molecule type" value="Genomic_DNA"/>
</dbReference>
<evidence type="ECO:0000256" key="2">
    <source>
        <dbReference type="ARBA" id="ARBA00022475"/>
    </source>
</evidence>
<feature type="transmembrane region" description="Helical" evidence="6">
    <location>
        <begin position="27"/>
        <end position="47"/>
    </location>
</feature>
<dbReference type="SUPFAM" id="SSF53649">
    <property type="entry name" value="Alkaline phosphatase-like"/>
    <property type="match status" value="1"/>
</dbReference>
<evidence type="ECO:0000313" key="8">
    <source>
        <dbReference type="EMBL" id="PSH59014.1"/>
    </source>
</evidence>
<evidence type="ECO:0000256" key="3">
    <source>
        <dbReference type="ARBA" id="ARBA00022692"/>
    </source>
</evidence>
<proteinExistence type="predicted"/>
<protein>
    <submittedName>
        <fullName evidence="8">Cation tolerance protein CutA</fullName>
    </submittedName>
</protein>
<feature type="domain" description="Sulfatase N-terminal" evidence="7">
    <location>
        <begin position="265"/>
        <end position="557"/>
    </location>
</feature>
<keyword evidence="3 6" id="KW-0812">Transmembrane</keyword>
<dbReference type="InterPro" id="IPR017850">
    <property type="entry name" value="Alkaline_phosphatase_core_sf"/>
</dbReference>
<feature type="transmembrane region" description="Helical" evidence="6">
    <location>
        <begin position="92"/>
        <end position="110"/>
    </location>
</feature>
<evidence type="ECO:0000256" key="6">
    <source>
        <dbReference type="SAM" id="Phobius"/>
    </source>
</evidence>
<organism evidence="8 9">
    <name type="scientific">Phyllobacterium sophorae</name>
    <dbReference type="NCBI Taxonomy" id="1520277"/>
    <lineage>
        <taxon>Bacteria</taxon>
        <taxon>Pseudomonadati</taxon>
        <taxon>Pseudomonadota</taxon>
        <taxon>Alphaproteobacteria</taxon>
        <taxon>Hyphomicrobiales</taxon>
        <taxon>Phyllobacteriaceae</taxon>
        <taxon>Phyllobacterium</taxon>
    </lineage>
</organism>